<gene>
    <name evidence="1" type="ORF">HS088_TW15G00399</name>
</gene>
<name>A0A7J7CLF4_TRIWF</name>
<dbReference type="Proteomes" id="UP000593562">
    <property type="component" value="Unassembled WGS sequence"/>
</dbReference>
<dbReference type="InParanoid" id="A0A7J7CLF4"/>
<sequence length="122" mass="13945">MSFCCRLNEEHDGYFSPFLHITIIGTARLRLAPIDVVNMGRDLVATCYMNWASLFQECVRDFNRAHQICPRTTSQGSLTLGGIKRTDPFSCSASELTRDSWSRTDTDRRRFGNRLCLSLIFS</sequence>
<protein>
    <submittedName>
        <fullName evidence="1">Putative heat shock protein 70 (HSP70)-interacting protein</fullName>
    </submittedName>
</protein>
<proteinExistence type="predicted"/>
<accession>A0A7J7CLF4</accession>
<comment type="caution">
    <text evidence="1">The sequence shown here is derived from an EMBL/GenBank/DDBJ whole genome shotgun (WGS) entry which is preliminary data.</text>
</comment>
<dbReference type="EMBL" id="JAAARO010000015">
    <property type="protein sequence ID" value="KAF5734902.1"/>
    <property type="molecule type" value="Genomic_DNA"/>
</dbReference>
<keyword evidence="2" id="KW-1185">Reference proteome</keyword>
<keyword evidence="1" id="KW-0346">Stress response</keyword>
<evidence type="ECO:0000313" key="1">
    <source>
        <dbReference type="EMBL" id="KAF5734902.1"/>
    </source>
</evidence>
<dbReference type="AlphaFoldDB" id="A0A7J7CLF4"/>
<reference evidence="1 2" key="1">
    <citation type="journal article" date="2020" name="Nat. Commun.">
        <title>Genome of Tripterygium wilfordii and identification of cytochrome P450 involved in triptolide biosynthesis.</title>
        <authorList>
            <person name="Tu L."/>
            <person name="Su P."/>
            <person name="Zhang Z."/>
            <person name="Gao L."/>
            <person name="Wang J."/>
            <person name="Hu T."/>
            <person name="Zhou J."/>
            <person name="Zhang Y."/>
            <person name="Zhao Y."/>
            <person name="Liu Y."/>
            <person name="Song Y."/>
            <person name="Tong Y."/>
            <person name="Lu Y."/>
            <person name="Yang J."/>
            <person name="Xu C."/>
            <person name="Jia M."/>
            <person name="Peters R.J."/>
            <person name="Huang L."/>
            <person name="Gao W."/>
        </authorList>
    </citation>
    <scope>NUCLEOTIDE SEQUENCE [LARGE SCALE GENOMIC DNA]</scope>
    <source>
        <strain evidence="2">cv. XIE 37</strain>
        <tissue evidence="1">Leaf</tissue>
    </source>
</reference>
<organism evidence="1 2">
    <name type="scientific">Tripterygium wilfordii</name>
    <name type="common">Thunder God vine</name>
    <dbReference type="NCBI Taxonomy" id="458696"/>
    <lineage>
        <taxon>Eukaryota</taxon>
        <taxon>Viridiplantae</taxon>
        <taxon>Streptophyta</taxon>
        <taxon>Embryophyta</taxon>
        <taxon>Tracheophyta</taxon>
        <taxon>Spermatophyta</taxon>
        <taxon>Magnoliopsida</taxon>
        <taxon>eudicotyledons</taxon>
        <taxon>Gunneridae</taxon>
        <taxon>Pentapetalae</taxon>
        <taxon>rosids</taxon>
        <taxon>fabids</taxon>
        <taxon>Celastrales</taxon>
        <taxon>Celastraceae</taxon>
        <taxon>Tripterygium</taxon>
    </lineage>
</organism>
<evidence type="ECO:0000313" key="2">
    <source>
        <dbReference type="Proteomes" id="UP000593562"/>
    </source>
</evidence>